<comment type="caution">
    <text evidence="1">The sequence shown here is derived from an EMBL/GenBank/DDBJ whole genome shotgun (WGS) entry which is preliminary data.</text>
</comment>
<accession>A0ACC0BPC8</accession>
<gene>
    <name evidence="1" type="ORF">M9H77_14807</name>
</gene>
<reference evidence="2" key="1">
    <citation type="journal article" date="2023" name="Nat. Plants">
        <title>Single-cell RNA sequencing provides a high-resolution roadmap for understanding the multicellular compartmentation of specialized metabolism.</title>
        <authorList>
            <person name="Sun S."/>
            <person name="Shen X."/>
            <person name="Li Y."/>
            <person name="Li Y."/>
            <person name="Wang S."/>
            <person name="Li R."/>
            <person name="Zhang H."/>
            <person name="Shen G."/>
            <person name="Guo B."/>
            <person name="Wei J."/>
            <person name="Xu J."/>
            <person name="St-Pierre B."/>
            <person name="Chen S."/>
            <person name="Sun C."/>
        </authorList>
    </citation>
    <scope>NUCLEOTIDE SEQUENCE [LARGE SCALE GENOMIC DNA]</scope>
</reference>
<name>A0ACC0BPC8_CATRO</name>
<organism evidence="1 2">
    <name type="scientific">Catharanthus roseus</name>
    <name type="common">Madagascar periwinkle</name>
    <name type="synonym">Vinca rosea</name>
    <dbReference type="NCBI Taxonomy" id="4058"/>
    <lineage>
        <taxon>Eukaryota</taxon>
        <taxon>Viridiplantae</taxon>
        <taxon>Streptophyta</taxon>
        <taxon>Embryophyta</taxon>
        <taxon>Tracheophyta</taxon>
        <taxon>Spermatophyta</taxon>
        <taxon>Magnoliopsida</taxon>
        <taxon>eudicotyledons</taxon>
        <taxon>Gunneridae</taxon>
        <taxon>Pentapetalae</taxon>
        <taxon>asterids</taxon>
        <taxon>lamiids</taxon>
        <taxon>Gentianales</taxon>
        <taxon>Apocynaceae</taxon>
        <taxon>Rauvolfioideae</taxon>
        <taxon>Vinceae</taxon>
        <taxon>Catharanthinae</taxon>
        <taxon>Catharanthus</taxon>
    </lineage>
</organism>
<dbReference type="Proteomes" id="UP001060085">
    <property type="component" value="Linkage Group LG03"/>
</dbReference>
<sequence length="532" mass="61116">METTTYSTLPSISTSHDWVERISKIFTKEFAIQIDNRPPVSIFQIPKTLTDQKPQSYTPQLIALGPYHHLRPDLYQMERYKLVAINEISLHPEQLLSFQQLVINRLKKIDPITRACYNKFMEYDEDTLAWILAIDGCFILNILNSSKELGSDRRTILLDNTIIMKDIMMLENQVPYIHLKEIRRCLNLSCDDDLEEDGELFFMLLDFCEGQSPVNFSIDRRLCNTKRRPHQLLNLMNYLIVNGPHCLASPQDGPVQEFRHYGDILVAKPSRSSSSSSNNEEEEEEKEPPPIQKDVEAIVELVDSFGLVGNSKRIQNILKPVKVISSIPWSSVSGLFRKASQSDQANEIPIPSASHLWRRVTVKCYPISAGIKDIHFLKDKATLYLPVLNLKASSEVILRNLVAYEASMSYSTLEFARYINLMNGIIDTKEDVRLLRQTGVVKGALTDEEIADLFNGMKRSYVRSSNEEKSKLEIEIEKLNEYYNENLGVRIMGCIKKQLYTSWKSRAIFSSVLLFIFLCIQSFCGVYECHKF</sequence>
<keyword evidence="2" id="KW-1185">Reference proteome</keyword>
<evidence type="ECO:0000313" key="1">
    <source>
        <dbReference type="EMBL" id="KAI5674443.1"/>
    </source>
</evidence>
<proteinExistence type="predicted"/>
<dbReference type="EMBL" id="CM044703">
    <property type="protein sequence ID" value="KAI5674443.1"/>
    <property type="molecule type" value="Genomic_DNA"/>
</dbReference>
<protein>
    <submittedName>
        <fullName evidence="1">Uncharacterized protein</fullName>
    </submittedName>
</protein>
<evidence type="ECO:0000313" key="2">
    <source>
        <dbReference type="Proteomes" id="UP001060085"/>
    </source>
</evidence>